<dbReference type="InParanoid" id="A0A7M7QL61"/>
<evidence type="ECO:0000313" key="2">
    <source>
        <dbReference type="Proteomes" id="UP000002358"/>
    </source>
</evidence>
<dbReference type="GeneID" id="116417721"/>
<sequence>MQNQDDFTNCITDFANCFPLQRLLLNRKEPPVAATIKELWPCLFTDLFAEIHFQLLTGKPTTEFKENFESYVLRMLIYDHVTLDSATNAFKNWTAVKIIFKYFKEDYSNLFTIVEVDFDMNNMPLTHTYPFIVIIGGLPIEEHDNEDNHDDSTRKYAVVVDGITFPKVNCLVEALRVMLIVYFNINHTYPKECAHFLECIQRFFLEIYPTEGTRSNNQATVRKVLTFIKKIKKIEITEIDS</sequence>
<dbReference type="Proteomes" id="UP000002358">
    <property type="component" value="Unassembled WGS sequence"/>
</dbReference>
<dbReference type="EnsemblMetazoa" id="XM_031932414">
    <property type="protein sequence ID" value="XP_031788274"/>
    <property type="gene ID" value="LOC116417721"/>
</dbReference>
<keyword evidence="2" id="KW-1185">Reference proteome</keyword>
<reference evidence="1" key="1">
    <citation type="submission" date="2021-01" db="UniProtKB">
        <authorList>
            <consortium name="EnsemblMetazoa"/>
        </authorList>
    </citation>
    <scope>IDENTIFICATION</scope>
</reference>
<dbReference type="KEGG" id="nvi:116417721"/>
<evidence type="ECO:0000313" key="1">
    <source>
        <dbReference type="EnsemblMetazoa" id="XP_031788274"/>
    </source>
</evidence>
<proteinExistence type="predicted"/>
<name>A0A7M7QL61_NASVI</name>
<dbReference type="OrthoDB" id="7548759at2759"/>
<organism evidence="1 2">
    <name type="scientific">Nasonia vitripennis</name>
    <name type="common">Parasitic wasp</name>
    <dbReference type="NCBI Taxonomy" id="7425"/>
    <lineage>
        <taxon>Eukaryota</taxon>
        <taxon>Metazoa</taxon>
        <taxon>Ecdysozoa</taxon>
        <taxon>Arthropoda</taxon>
        <taxon>Hexapoda</taxon>
        <taxon>Insecta</taxon>
        <taxon>Pterygota</taxon>
        <taxon>Neoptera</taxon>
        <taxon>Endopterygota</taxon>
        <taxon>Hymenoptera</taxon>
        <taxon>Apocrita</taxon>
        <taxon>Proctotrupomorpha</taxon>
        <taxon>Chalcidoidea</taxon>
        <taxon>Pteromalidae</taxon>
        <taxon>Pteromalinae</taxon>
        <taxon>Nasonia</taxon>
    </lineage>
</organism>
<dbReference type="RefSeq" id="XP_031788274.1">
    <property type="nucleotide sequence ID" value="XM_031932414.1"/>
</dbReference>
<protein>
    <submittedName>
        <fullName evidence="1">Uncharacterized protein</fullName>
    </submittedName>
</protein>
<accession>A0A7M7QL61</accession>
<dbReference type="AlphaFoldDB" id="A0A7M7QL61"/>